<evidence type="ECO:0000313" key="2">
    <source>
        <dbReference type="Proteomes" id="UP000001055"/>
    </source>
</evidence>
<evidence type="ECO:0000313" key="1">
    <source>
        <dbReference type="EMBL" id="EAT85654.1"/>
    </source>
</evidence>
<dbReference type="InParanoid" id="Q0UML1"/>
<dbReference type="AlphaFoldDB" id="Q0UML1"/>
<organism evidence="1 2">
    <name type="scientific">Phaeosphaeria nodorum (strain SN15 / ATCC MYA-4574 / FGSC 10173)</name>
    <name type="common">Glume blotch fungus</name>
    <name type="synonym">Parastagonospora nodorum</name>
    <dbReference type="NCBI Taxonomy" id="321614"/>
    <lineage>
        <taxon>Eukaryota</taxon>
        <taxon>Fungi</taxon>
        <taxon>Dikarya</taxon>
        <taxon>Ascomycota</taxon>
        <taxon>Pezizomycotina</taxon>
        <taxon>Dothideomycetes</taxon>
        <taxon>Pleosporomycetidae</taxon>
        <taxon>Pleosporales</taxon>
        <taxon>Pleosporineae</taxon>
        <taxon>Phaeosphaeriaceae</taxon>
        <taxon>Parastagonospora</taxon>
    </lineage>
</organism>
<dbReference type="EMBL" id="CH445334">
    <property type="protein sequence ID" value="EAT85654.1"/>
    <property type="molecule type" value="Genomic_DNA"/>
</dbReference>
<accession>Q0UML1</accession>
<reference evidence="2" key="1">
    <citation type="journal article" date="2007" name="Plant Cell">
        <title>Dothideomycete-plant interactions illuminated by genome sequencing and EST analysis of the wheat pathogen Stagonospora nodorum.</title>
        <authorList>
            <person name="Hane J.K."/>
            <person name="Lowe R.G."/>
            <person name="Solomon P.S."/>
            <person name="Tan K.C."/>
            <person name="Schoch C.L."/>
            <person name="Spatafora J.W."/>
            <person name="Crous P.W."/>
            <person name="Kodira C."/>
            <person name="Birren B.W."/>
            <person name="Galagan J.E."/>
            <person name="Torriani S.F."/>
            <person name="McDonald B.A."/>
            <person name="Oliver R.P."/>
        </authorList>
    </citation>
    <scope>NUCLEOTIDE SEQUENCE [LARGE SCALE GENOMIC DNA]</scope>
    <source>
        <strain evidence="2">SN15 / ATCC MYA-4574 / FGSC 10173</strain>
    </source>
</reference>
<dbReference type="HOGENOM" id="CLU_1355069_0_0_1"/>
<dbReference type="GeneID" id="5974250"/>
<sequence>MTKYDAPPPYSPQLYLGTLGRAFWNQRAVTLEARILVGLNRAEVTASGGWSSSRVHELDPCKVMDLRQKPITRTQNCSFKIPMGHKPAEHFCSTQRQLIFDLTRISARSLIAGTCMHGNPGPTTQRWFRWKRSTRRRRTNFTCRGEPDTTAELRIYTHPTAAATSHNTYHNALGPHRPISQTSAQTCDLVAERTNTRADTTD</sequence>
<proteinExistence type="predicted"/>
<dbReference type="VEuPathDB" id="FungiDB:JI435_070030"/>
<name>Q0UML1_PHANO</name>
<dbReference type="Proteomes" id="UP000001055">
    <property type="component" value="Unassembled WGS sequence"/>
</dbReference>
<gene>
    <name evidence="1" type="ORF">SNOG_07003</name>
</gene>
<protein>
    <submittedName>
        <fullName evidence="1">Uncharacterized protein</fullName>
    </submittedName>
</protein>
<dbReference type="KEGG" id="pno:SNOG_07003"/>
<dbReference type="RefSeq" id="XP_001797360.1">
    <property type="nucleotide sequence ID" value="XM_001797308.1"/>
</dbReference>